<evidence type="ECO:0000313" key="1">
    <source>
        <dbReference type="EMBL" id="OCF31481.1"/>
    </source>
</evidence>
<accession>A0A1B9GKG2</accession>
<gene>
    <name evidence="1" type="ORF">I316_06883</name>
</gene>
<protein>
    <submittedName>
        <fullName evidence="1">Uncharacterized protein</fullName>
    </submittedName>
</protein>
<reference evidence="1 2" key="1">
    <citation type="submission" date="2013-07" db="EMBL/GenBank/DDBJ databases">
        <title>The Genome Sequence of Cryptococcus heveanensis BCC8398.</title>
        <authorList>
            <consortium name="The Broad Institute Genome Sequencing Platform"/>
            <person name="Cuomo C."/>
            <person name="Litvintseva A."/>
            <person name="Chen Y."/>
            <person name="Heitman J."/>
            <person name="Sun S."/>
            <person name="Springer D."/>
            <person name="Dromer F."/>
            <person name="Young S.K."/>
            <person name="Zeng Q."/>
            <person name="Gargeya S."/>
            <person name="Fitzgerald M."/>
            <person name="Abouelleil A."/>
            <person name="Alvarado L."/>
            <person name="Berlin A.M."/>
            <person name="Chapman S.B."/>
            <person name="Dewar J."/>
            <person name="Goldberg J."/>
            <person name="Griggs A."/>
            <person name="Gujja S."/>
            <person name="Hansen M."/>
            <person name="Howarth C."/>
            <person name="Imamovic A."/>
            <person name="Larimer J."/>
            <person name="McCowan C."/>
            <person name="Murphy C."/>
            <person name="Pearson M."/>
            <person name="Priest M."/>
            <person name="Roberts A."/>
            <person name="Saif S."/>
            <person name="Shea T."/>
            <person name="Sykes S."/>
            <person name="Wortman J."/>
            <person name="Nusbaum C."/>
            <person name="Birren B."/>
        </authorList>
    </citation>
    <scope>NUCLEOTIDE SEQUENCE [LARGE SCALE GENOMIC DNA]</scope>
    <source>
        <strain evidence="1 2">BCC8398</strain>
    </source>
</reference>
<dbReference type="AlphaFoldDB" id="A0A1B9GKG2"/>
<evidence type="ECO:0000313" key="2">
    <source>
        <dbReference type="Proteomes" id="UP000092666"/>
    </source>
</evidence>
<dbReference type="Proteomes" id="UP000092666">
    <property type="component" value="Unassembled WGS sequence"/>
</dbReference>
<keyword evidence="2" id="KW-1185">Reference proteome</keyword>
<reference evidence="2" key="2">
    <citation type="submission" date="2013-12" db="EMBL/GenBank/DDBJ databases">
        <title>Evolution of pathogenesis and genome organization in the Tremellales.</title>
        <authorList>
            <person name="Cuomo C."/>
            <person name="Litvintseva A."/>
            <person name="Heitman J."/>
            <person name="Chen Y."/>
            <person name="Sun S."/>
            <person name="Springer D."/>
            <person name="Dromer F."/>
            <person name="Young S."/>
            <person name="Zeng Q."/>
            <person name="Chapman S."/>
            <person name="Gujja S."/>
            <person name="Saif S."/>
            <person name="Birren B."/>
        </authorList>
    </citation>
    <scope>NUCLEOTIDE SEQUENCE [LARGE SCALE GENOMIC DNA]</scope>
    <source>
        <strain evidence="2">BCC8398</strain>
    </source>
</reference>
<name>A0A1B9GKG2_9TREE</name>
<organism evidence="1 2">
    <name type="scientific">Kwoniella heveanensis BCC8398</name>
    <dbReference type="NCBI Taxonomy" id="1296120"/>
    <lineage>
        <taxon>Eukaryota</taxon>
        <taxon>Fungi</taxon>
        <taxon>Dikarya</taxon>
        <taxon>Basidiomycota</taxon>
        <taxon>Agaricomycotina</taxon>
        <taxon>Tremellomycetes</taxon>
        <taxon>Tremellales</taxon>
        <taxon>Cryptococcaceae</taxon>
        <taxon>Kwoniella</taxon>
    </lineage>
</organism>
<proteinExistence type="predicted"/>
<dbReference type="EMBL" id="KV700134">
    <property type="protein sequence ID" value="OCF31481.1"/>
    <property type="molecule type" value="Genomic_DNA"/>
</dbReference>
<dbReference type="OrthoDB" id="10466470at2759"/>
<sequence length="335" mass="36565">MTLQVPSAAVPSTIEDLSRKLSQSICDMITTTAAEGCPMVVTAGGLRHLTALIIGSEHPSTPDAIDHSDGAMQGYDQALQSVEPSNVSEVIRQVALMVHEDGSEIHDFGLSSPSIPVATVVTPRDITAGIAQHRPLAAFHEAAAQKRSIEDTDRPEDLEDFIIQHEPFTSVFTQYIRERVEEEKEITRNKTKGQLSSTYDRVRRSLGAEDFSERWAETDLISTLVAEDGQPCANSIDVANNQTVLGPDSMVDLSAIRLGTYEGSTFDHLLPRKLVVDEAQNKVVERKARPQSCNPSSWAKLIGMSPSDRYPLPSSLAESTTSAIRKMTLEAVLQI</sequence>